<reference evidence="1 2" key="1">
    <citation type="submission" date="2024-06" db="EMBL/GenBank/DDBJ databases">
        <authorList>
            <person name="Kaempfer P."/>
            <person name="Viver T."/>
        </authorList>
    </citation>
    <scope>NUCLEOTIDE SEQUENCE [LARGE SCALE GENOMIC DNA]</scope>
    <source>
        <strain evidence="1 2">ST-37</strain>
    </source>
</reference>
<keyword evidence="2" id="KW-1185">Reference proteome</keyword>
<gene>
    <name evidence="1" type="ORF">ABS765_17530</name>
</gene>
<dbReference type="Proteomes" id="UP001629058">
    <property type="component" value="Unassembled WGS sequence"/>
</dbReference>
<sequence length="385" mass="45528">MEDTINDLTTLFDEAKTKSEFEFIQILINYRGMGTKELSTNLHEWFEAIEFYKKLYYKLTNKEKTRIGTLLYSTFFENSDFYNILGSLCKVKLGYKGSSYLFWKTKKYERLLGIGEKQDFLLELFDDAGKPHIISFFQDNHFKEIRNTFFHSAYSLSDEEYNLHDSEAIVVGGVGKYYFNVQEFLYPKIENVIIFFDAFKKLYLDSFASYQTEKEVDALFPNPCKATILGSKDGLKGFRIKNSVQFFGEWHDSGVWYDEKYDMWAGHNIRFDSANIETIEIQESLTRYEGKKDINRSDREFENLVDKILERRDAKEIYRATHLLVKFGDIRLKKMIAETNGYKQRNFPKIILPFYRQAVEVGSKIMDMTQVKKNIETLEKFMNDE</sequence>
<dbReference type="RefSeq" id="WP_408092923.1">
    <property type="nucleotide sequence ID" value="NZ_JBELPY010000021.1"/>
</dbReference>
<dbReference type="EMBL" id="JBELPY010000021">
    <property type="protein sequence ID" value="MFL9835820.1"/>
    <property type="molecule type" value="Genomic_DNA"/>
</dbReference>
<accession>A0ABW8Y8X8</accession>
<name>A0ABW8Y8X8_9FLAO</name>
<protein>
    <submittedName>
        <fullName evidence="1">Uncharacterized protein</fullName>
    </submittedName>
</protein>
<proteinExistence type="predicted"/>
<evidence type="ECO:0000313" key="1">
    <source>
        <dbReference type="EMBL" id="MFL9835820.1"/>
    </source>
</evidence>
<organism evidence="1 2">
    <name type="scientific">Chryseobacterium terrae</name>
    <dbReference type="NCBI Taxonomy" id="3163299"/>
    <lineage>
        <taxon>Bacteria</taxon>
        <taxon>Pseudomonadati</taxon>
        <taxon>Bacteroidota</taxon>
        <taxon>Flavobacteriia</taxon>
        <taxon>Flavobacteriales</taxon>
        <taxon>Weeksellaceae</taxon>
        <taxon>Chryseobacterium group</taxon>
        <taxon>Chryseobacterium</taxon>
    </lineage>
</organism>
<evidence type="ECO:0000313" key="2">
    <source>
        <dbReference type="Proteomes" id="UP001629058"/>
    </source>
</evidence>
<comment type="caution">
    <text evidence="1">The sequence shown here is derived from an EMBL/GenBank/DDBJ whole genome shotgun (WGS) entry which is preliminary data.</text>
</comment>